<evidence type="ECO:0000256" key="9">
    <source>
        <dbReference type="RuleBase" id="RU003422"/>
    </source>
</evidence>
<accession>A0AAJ0GB27</accession>
<organism evidence="12 13">
    <name type="scientific">Extremus antarcticus</name>
    <dbReference type="NCBI Taxonomy" id="702011"/>
    <lineage>
        <taxon>Eukaryota</taxon>
        <taxon>Fungi</taxon>
        <taxon>Dikarya</taxon>
        <taxon>Ascomycota</taxon>
        <taxon>Pezizomycotina</taxon>
        <taxon>Dothideomycetes</taxon>
        <taxon>Dothideomycetidae</taxon>
        <taxon>Mycosphaerellales</taxon>
        <taxon>Extremaceae</taxon>
        <taxon>Extremus</taxon>
    </lineage>
</organism>
<dbReference type="Gene3D" id="1.10.150.20">
    <property type="entry name" value="5' to 3' exonuclease, C-terminal subdomain"/>
    <property type="match status" value="1"/>
</dbReference>
<dbReference type="GO" id="GO:0000794">
    <property type="term" value="C:condensed nuclear chromosome"/>
    <property type="evidence" value="ECO:0007669"/>
    <property type="project" value="TreeGrafter"/>
</dbReference>
<evidence type="ECO:0000256" key="1">
    <source>
        <dbReference type="ARBA" id="ARBA00004123"/>
    </source>
</evidence>
<sequence length="333" mass="36467">MPASVASDDDGEVENTFVDVDQLQEHDILKLKGNSLHTVGSVQAATSKQLLKIRGFSEIKVDKIKDAVKKCLPNKGSWTCATEILEKRKACFRLSTGSKSWDAILNGGFQSMSINEVFGEFRCGKTQLAHTLCVVAQLPKEQGGGEGKVAYLDAEGTFRPERIQQIAERFGLDPDKTVENITYVRAVNSELQDEHVSELNENFASGGYRLLVVDSICALFRVDFCGRGELADRQNKLGTHLRKLCHMAEEFNLVVFMTNQVQSDPGASALFAGADGRKPIGGHVLAHASTTRILLRKGRGEERVAKIQDSPDCPEKEATYIITNGGINDPDKA</sequence>
<dbReference type="InterPro" id="IPR016467">
    <property type="entry name" value="DNA_recomb/repair_RecA-like"/>
</dbReference>
<dbReference type="GO" id="GO:0003697">
    <property type="term" value="F:single-stranded DNA binding"/>
    <property type="evidence" value="ECO:0007669"/>
    <property type="project" value="TreeGrafter"/>
</dbReference>
<keyword evidence="8" id="KW-0131">Cell cycle</keyword>
<dbReference type="GO" id="GO:0006312">
    <property type="term" value="P:mitotic recombination"/>
    <property type="evidence" value="ECO:0007669"/>
    <property type="project" value="TreeGrafter"/>
</dbReference>
<keyword evidence="4 9" id="KW-0067">ATP-binding</keyword>
<dbReference type="InterPro" id="IPR020587">
    <property type="entry name" value="RecA_monomer-monomer_interface"/>
</dbReference>
<dbReference type="FunFam" id="3.40.50.300:FF:000239">
    <property type="entry name" value="Meiotic recombination protein DMC1"/>
    <property type="match status" value="1"/>
</dbReference>
<dbReference type="InterPro" id="IPR027417">
    <property type="entry name" value="P-loop_NTPase"/>
</dbReference>
<dbReference type="InterPro" id="IPR020588">
    <property type="entry name" value="RecA_ATP-bd"/>
</dbReference>
<dbReference type="GO" id="GO:0000150">
    <property type="term" value="F:DNA strand exchange activity"/>
    <property type="evidence" value="ECO:0007669"/>
    <property type="project" value="InterPro"/>
</dbReference>
<dbReference type="GO" id="GO:0005524">
    <property type="term" value="F:ATP binding"/>
    <property type="evidence" value="ECO:0007669"/>
    <property type="project" value="UniProtKB-KW"/>
</dbReference>
<evidence type="ECO:0000256" key="2">
    <source>
        <dbReference type="ARBA" id="ARBA00008897"/>
    </source>
</evidence>
<dbReference type="PANTHER" id="PTHR22942:SF30">
    <property type="entry name" value="MEIOTIC RECOMBINATION PROTEIN DMC1_LIM15 HOMOLOG"/>
    <property type="match status" value="1"/>
</dbReference>
<dbReference type="GO" id="GO:0000709">
    <property type="term" value="P:meiotic joint molecule formation"/>
    <property type="evidence" value="ECO:0007669"/>
    <property type="project" value="UniProtKB-ARBA"/>
</dbReference>
<evidence type="ECO:0000313" key="13">
    <source>
        <dbReference type="Proteomes" id="UP001271007"/>
    </source>
</evidence>
<dbReference type="SUPFAM" id="SSF47794">
    <property type="entry name" value="Rad51 N-terminal domain-like"/>
    <property type="match status" value="1"/>
</dbReference>
<evidence type="ECO:0000256" key="8">
    <source>
        <dbReference type="ARBA" id="ARBA00023306"/>
    </source>
</evidence>
<evidence type="ECO:0000256" key="4">
    <source>
        <dbReference type="ARBA" id="ARBA00022840"/>
    </source>
</evidence>
<dbReference type="InterPro" id="IPR011940">
    <property type="entry name" value="Dmc1"/>
</dbReference>
<comment type="caution">
    <text evidence="12">The sequence shown here is derived from an EMBL/GenBank/DDBJ whole genome shotgun (WGS) entry which is preliminary data.</text>
</comment>
<evidence type="ECO:0000256" key="6">
    <source>
        <dbReference type="ARBA" id="ARBA00023242"/>
    </source>
</evidence>
<evidence type="ECO:0000259" key="10">
    <source>
        <dbReference type="PROSITE" id="PS50162"/>
    </source>
</evidence>
<dbReference type="Pfam" id="PF08423">
    <property type="entry name" value="Rad51"/>
    <property type="match status" value="1"/>
</dbReference>
<keyword evidence="13" id="KW-1185">Reference proteome</keyword>
<dbReference type="NCBIfam" id="NF003301">
    <property type="entry name" value="PRK04301.1"/>
    <property type="match status" value="1"/>
</dbReference>
<reference evidence="12" key="1">
    <citation type="submission" date="2023-04" db="EMBL/GenBank/DDBJ databases">
        <title>Black Yeasts Isolated from many extreme environments.</title>
        <authorList>
            <person name="Coleine C."/>
            <person name="Stajich J.E."/>
            <person name="Selbmann L."/>
        </authorList>
    </citation>
    <scope>NUCLEOTIDE SEQUENCE</scope>
    <source>
        <strain evidence="12">CCFEE 5312</strain>
    </source>
</reference>
<feature type="domain" description="RecA family profile 2" evidence="11">
    <location>
        <begin position="268"/>
        <end position="332"/>
    </location>
</feature>
<dbReference type="SUPFAM" id="SSF52540">
    <property type="entry name" value="P-loop containing nucleoside triphosphate hydrolases"/>
    <property type="match status" value="1"/>
</dbReference>
<dbReference type="PIRSF" id="PIRSF005856">
    <property type="entry name" value="Rad51"/>
    <property type="match status" value="1"/>
</dbReference>
<dbReference type="GO" id="GO:0000730">
    <property type="term" value="P:DNA recombinase assembly"/>
    <property type="evidence" value="ECO:0007669"/>
    <property type="project" value="TreeGrafter"/>
</dbReference>
<dbReference type="GO" id="GO:0140664">
    <property type="term" value="F:ATP-dependent DNA damage sensor activity"/>
    <property type="evidence" value="ECO:0007669"/>
    <property type="project" value="InterPro"/>
</dbReference>
<dbReference type="InterPro" id="IPR013632">
    <property type="entry name" value="Rad51_C"/>
</dbReference>
<protein>
    <submittedName>
        <fullName evidence="12">Meiotic recombination protein dmc1</fullName>
    </submittedName>
</protein>
<proteinExistence type="inferred from homology"/>
<name>A0AAJ0GB27_9PEZI</name>
<evidence type="ECO:0000259" key="11">
    <source>
        <dbReference type="PROSITE" id="PS50163"/>
    </source>
</evidence>
<evidence type="ECO:0000256" key="7">
    <source>
        <dbReference type="ARBA" id="ARBA00023254"/>
    </source>
</evidence>
<feature type="domain" description="RecA family profile 1" evidence="10">
    <location>
        <begin position="90"/>
        <end position="261"/>
    </location>
</feature>
<dbReference type="Gene3D" id="3.40.50.300">
    <property type="entry name" value="P-loop containing nucleotide triphosphate hydrolases"/>
    <property type="match status" value="1"/>
</dbReference>
<gene>
    <name evidence="12" type="primary">DMC1</name>
    <name evidence="12" type="ORF">LTR09_003749</name>
</gene>
<dbReference type="NCBIfam" id="TIGR02238">
    <property type="entry name" value="recomb_DMC1"/>
    <property type="match status" value="1"/>
</dbReference>
<comment type="similarity">
    <text evidence="2">Belongs to the RecA family. DMC1 subfamily.</text>
</comment>
<evidence type="ECO:0000256" key="5">
    <source>
        <dbReference type="ARBA" id="ARBA00023125"/>
    </source>
</evidence>
<dbReference type="EMBL" id="JAWDJX010000009">
    <property type="protein sequence ID" value="KAK3055196.1"/>
    <property type="molecule type" value="Genomic_DNA"/>
</dbReference>
<dbReference type="AlphaFoldDB" id="A0AAJ0GB27"/>
<keyword evidence="5" id="KW-0238">DNA-binding</keyword>
<keyword evidence="7" id="KW-0469">Meiosis</keyword>
<dbReference type="GO" id="GO:0003690">
    <property type="term" value="F:double-stranded DNA binding"/>
    <property type="evidence" value="ECO:0007669"/>
    <property type="project" value="TreeGrafter"/>
</dbReference>
<evidence type="ECO:0000256" key="3">
    <source>
        <dbReference type="ARBA" id="ARBA00022741"/>
    </source>
</evidence>
<keyword evidence="3 9" id="KW-0547">Nucleotide-binding</keyword>
<evidence type="ECO:0000313" key="12">
    <source>
        <dbReference type="EMBL" id="KAK3055196.1"/>
    </source>
</evidence>
<comment type="subcellular location">
    <subcellularLocation>
        <location evidence="1">Nucleus</location>
    </subcellularLocation>
</comment>
<dbReference type="InterPro" id="IPR010995">
    <property type="entry name" value="DNA_repair_Rad51/TF_NusA_a-hlx"/>
</dbReference>
<dbReference type="GO" id="GO:0070192">
    <property type="term" value="P:chromosome organization involved in meiotic cell cycle"/>
    <property type="evidence" value="ECO:0007669"/>
    <property type="project" value="TreeGrafter"/>
</dbReference>
<dbReference type="PANTHER" id="PTHR22942">
    <property type="entry name" value="RECA/RAD51/RADA DNA STRAND-PAIRING FAMILY MEMBER"/>
    <property type="match status" value="1"/>
</dbReference>
<dbReference type="PROSITE" id="PS50163">
    <property type="entry name" value="RECA_3"/>
    <property type="match status" value="1"/>
</dbReference>
<dbReference type="Proteomes" id="UP001271007">
    <property type="component" value="Unassembled WGS sequence"/>
</dbReference>
<dbReference type="PROSITE" id="PS50162">
    <property type="entry name" value="RECA_2"/>
    <property type="match status" value="1"/>
</dbReference>
<dbReference type="GO" id="GO:0042148">
    <property type="term" value="P:DNA strand invasion"/>
    <property type="evidence" value="ECO:0007669"/>
    <property type="project" value="TreeGrafter"/>
</dbReference>
<keyword evidence="6" id="KW-0539">Nucleus</keyword>